<dbReference type="EMBL" id="BMAV01014609">
    <property type="protein sequence ID" value="GFY63096.1"/>
    <property type="molecule type" value="Genomic_DNA"/>
</dbReference>
<comment type="caution">
    <text evidence="1">The sequence shown here is derived from an EMBL/GenBank/DDBJ whole genome shotgun (WGS) entry which is preliminary data.</text>
</comment>
<gene>
    <name evidence="1" type="ORF">TNIN_188341</name>
</gene>
<evidence type="ECO:0000313" key="2">
    <source>
        <dbReference type="Proteomes" id="UP000886998"/>
    </source>
</evidence>
<name>A0A8X7CE11_9ARAC</name>
<proteinExistence type="predicted"/>
<dbReference type="AlphaFoldDB" id="A0A8X7CE11"/>
<accession>A0A8X7CE11</accession>
<sequence>MDQLKLWVLTLWPKSQFFTLVLTAKGSADYPCFKEAERLLKLGCIVQNVKASLKQACKSCLGKFEDFDKRGQSTREERLIELTSTTITGRAKIAADTDSGFAARRCGPQRIFGMYFAKWISLGKRCRNRVRKCDGYRKLLRLKPVRNSCEELKRDDRLDSSPGLLVVNSYIRTDTNYI</sequence>
<reference evidence="1" key="1">
    <citation type="submission" date="2020-08" db="EMBL/GenBank/DDBJ databases">
        <title>Multicomponent nature underlies the extraordinary mechanical properties of spider dragline silk.</title>
        <authorList>
            <person name="Kono N."/>
            <person name="Nakamura H."/>
            <person name="Mori M."/>
            <person name="Yoshida Y."/>
            <person name="Ohtoshi R."/>
            <person name="Malay A.D."/>
            <person name="Moran D.A.P."/>
            <person name="Tomita M."/>
            <person name="Numata K."/>
            <person name="Arakawa K."/>
        </authorList>
    </citation>
    <scope>NUCLEOTIDE SEQUENCE</scope>
</reference>
<protein>
    <submittedName>
        <fullName evidence="1">Uncharacterized protein</fullName>
    </submittedName>
</protein>
<evidence type="ECO:0000313" key="1">
    <source>
        <dbReference type="EMBL" id="GFY63096.1"/>
    </source>
</evidence>
<keyword evidence="2" id="KW-1185">Reference proteome</keyword>
<dbReference type="Proteomes" id="UP000886998">
    <property type="component" value="Unassembled WGS sequence"/>
</dbReference>
<organism evidence="1 2">
    <name type="scientific">Trichonephila inaurata madagascariensis</name>
    <dbReference type="NCBI Taxonomy" id="2747483"/>
    <lineage>
        <taxon>Eukaryota</taxon>
        <taxon>Metazoa</taxon>
        <taxon>Ecdysozoa</taxon>
        <taxon>Arthropoda</taxon>
        <taxon>Chelicerata</taxon>
        <taxon>Arachnida</taxon>
        <taxon>Araneae</taxon>
        <taxon>Araneomorphae</taxon>
        <taxon>Entelegynae</taxon>
        <taxon>Araneoidea</taxon>
        <taxon>Nephilidae</taxon>
        <taxon>Trichonephila</taxon>
        <taxon>Trichonephila inaurata</taxon>
    </lineage>
</organism>